<evidence type="ECO:0000313" key="2">
    <source>
        <dbReference type="EMBL" id="CAD2072836.1"/>
    </source>
</evidence>
<evidence type="ECO:0000313" key="3">
    <source>
        <dbReference type="Proteomes" id="UP000521032"/>
    </source>
</evidence>
<comment type="caution">
    <text evidence="2">The sequence shown here is derived from an EMBL/GenBank/DDBJ whole genome shotgun (WGS) entry which is preliminary data.</text>
</comment>
<evidence type="ECO:0000256" key="1">
    <source>
        <dbReference type="SAM" id="Phobius"/>
    </source>
</evidence>
<proteinExistence type="predicted"/>
<accession>A0A6V7R698</accession>
<name>A0A6V7R698_9BACL</name>
<dbReference type="InterPro" id="IPR025917">
    <property type="entry name" value="YuiB"/>
</dbReference>
<dbReference type="Proteomes" id="UP000521032">
    <property type="component" value="Unassembled WGS sequence"/>
</dbReference>
<feature type="transmembrane region" description="Helical" evidence="1">
    <location>
        <begin position="69"/>
        <end position="94"/>
    </location>
</feature>
<feature type="transmembrane region" description="Helical" evidence="1">
    <location>
        <begin position="6"/>
        <end position="24"/>
    </location>
</feature>
<protein>
    <recommendedName>
        <fullName evidence="4">Membrane protein YuiB</fullName>
    </recommendedName>
</protein>
<feature type="transmembrane region" description="Helical" evidence="1">
    <location>
        <begin position="31"/>
        <end position="49"/>
    </location>
</feature>
<keyword evidence="1" id="KW-0812">Transmembrane</keyword>
<keyword evidence="1" id="KW-0472">Membrane</keyword>
<sequence>MNIVQVFISIVLYFVLFFGISFILNMILRMTWIMAFIYPIIVILIVDRVETIDYIKNPSETFNVALDNIIHIQMFDVIILLAGFIGILLAGWSIKYLRKLGYQMF</sequence>
<keyword evidence="3" id="KW-1185">Reference proteome</keyword>
<keyword evidence="1" id="KW-1133">Transmembrane helix</keyword>
<dbReference type="AlphaFoldDB" id="A0A6V7R698"/>
<dbReference type="RefSeq" id="WP_308808169.1">
    <property type="nucleotide sequence ID" value="NZ_BMDB01000001.1"/>
</dbReference>
<reference evidence="2 3" key="1">
    <citation type="submission" date="2020-07" db="EMBL/GenBank/DDBJ databases">
        <authorList>
            <person name="Criscuolo A."/>
        </authorList>
    </citation>
    <scope>NUCLEOTIDE SEQUENCE [LARGE SCALE GENOMIC DNA]</scope>
    <source>
        <strain evidence="3">CIP 111030</strain>
    </source>
</reference>
<evidence type="ECO:0008006" key="4">
    <source>
        <dbReference type="Google" id="ProtNLM"/>
    </source>
</evidence>
<dbReference type="Pfam" id="PF14068">
    <property type="entry name" value="YuiB"/>
    <property type="match status" value="1"/>
</dbReference>
<gene>
    <name evidence="2" type="ORF">JEOSCH030_00448</name>
</gene>
<organism evidence="2 3">
    <name type="scientific">Phocicoccus schoeneichii</name>
    <dbReference type="NCBI Taxonomy" id="1812261"/>
    <lineage>
        <taxon>Bacteria</taxon>
        <taxon>Bacillati</taxon>
        <taxon>Bacillota</taxon>
        <taxon>Bacilli</taxon>
        <taxon>Bacillales</taxon>
        <taxon>Salinicoccaceae</taxon>
        <taxon>Phocicoccus</taxon>
    </lineage>
</organism>
<dbReference type="EMBL" id="CAJEWE010000006">
    <property type="protein sequence ID" value="CAD2072836.1"/>
    <property type="molecule type" value="Genomic_DNA"/>
</dbReference>